<dbReference type="RefSeq" id="WP_021262805.1">
    <property type="nucleotide sequence ID" value="NZ_ATMT01000104.1"/>
</dbReference>
<protein>
    <recommendedName>
        <fullName evidence="1">Peptidoglycan binding-like domain-containing protein</fullName>
    </recommendedName>
</protein>
<dbReference type="InterPro" id="IPR002477">
    <property type="entry name" value="Peptidoglycan-bd-like"/>
</dbReference>
<reference evidence="2 3" key="1">
    <citation type="submission" date="2013-05" db="EMBL/GenBank/DDBJ databases">
        <authorList>
            <person name="Strain E.A."/>
            <person name="Brown E."/>
            <person name="Allard M.W."/>
            <person name="Luo Y.L."/>
        </authorList>
    </citation>
    <scope>NUCLEOTIDE SEQUENCE [LARGE SCALE GENOMIC DNA]</scope>
    <source>
        <strain evidence="2 3">TS-15</strain>
    </source>
</reference>
<dbReference type="eggNOG" id="COG3409">
    <property type="taxonomic scope" value="Bacteria"/>
</dbReference>
<evidence type="ECO:0000313" key="3">
    <source>
        <dbReference type="Proteomes" id="UP000015344"/>
    </source>
</evidence>
<proteinExistence type="predicted"/>
<sequence>MEKCASEVGGLQEIMSLFGGTVVESVIELHYCDEKGGCIPFPGIPGSGLLPTDYFDVRQGFHICTTLAAFLKLHNPAVDEVLIATQCSMPNPTPADKFAVPDIITHEPGRTEFYEIKPVRGAAEGRRKLTKFQIFCSMNGISHYVPGIQYTPNEDRPITIQLWLGTPAKFRFRFVRTEAGLILWDICVEISTSIVVEAVWKSMLTRLMIALLFLAPEIVPVLVLAQANLDSEAGTLAVLGNAVGVGGTNDSADVQAVQIMLNSWRTSNGRDAIGMDGLAGSETIDAITDFQQSVTGAADGRIDPGGPAIIALERAHLQSIVSPDPALKIEPYLLDAFPQLSLDSFESLIDPENNNTDNPLLAKIENMLRIYFQELRNG</sequence>
<evidence type="ECO:0000259" key="1">
    <source>
        <dbReference type="Pfam" id="PF01471"/>
    </source>
</evidence>
<dbReference type="PATRIC" id="fig|1117108.3.peg.5892"/>
<name>S9SI34_PAEAL</name>
<evidence type="ECO:0000313" key="2">
    <source>
        <dbReference type="EMBL" id="EPY03768.1"/>
    </source>
</evidence>
<comment type="caution">
    <text evidence="2">The sequence shown here is derived from an EMBL/GenBank/DDBJ whole genome shotgun (WGS) entry which is preliminary data.</text>
</comment>
<dbReference type="InterPro" id="IPR036366">
    <property type="entry name" value="PGBDSf"/>
</dbReference>
<organism evidence="2 3">
    <name type="scientific">Paenibacillus alvei TS-15</name>
    <dbReference type="NCBI Taxonomy" id="1117108"/>
    <lineage>
        <taxon>Bacteria</taxon>
        <taxon>Bacillati</taxon>
        <taxon>Bacillota</taxon>
        <taxon>Bacilli</taxon>
        <taxon>Bacillales</taxon>
        <taxon>Paenibacillaceae</taxon>
        <taxon>Paenibacillus</taxon>
    </lineage>
</organism>
<dbReference type="Gene3D" id="1.10.101.10">
    <property type="entry name" value="PGBD-like superfamily/PGBD"/>
    <property type="match status" value="1"/>
</dbReference>
<dbReference type="SUPFAM" id="SSF47090">
    <property type="entry name" value="PGBD-like"/>
    <property type="match status" value="1"/>
</dbReference>
<dbReference type="EMBL" id="ATMT01000104">
    <property type="protein sequence ID" value="EPY03768.1"/>
    <property type="molecule type" value="Genomic_DNA"/>
</dbReference>
<feature type="domain" description="Peptidoglycan binding-like" evidence="1">
    <location>
        <begin position="251"/>
        <end position="304"/>
    </location>
</feature>
<dbReference type="Proteomes" id="UP000015344">
    <property type="component" value="Unassembled WGS sequence"/>
</dbReference>
<dbReference type="Pfam" id="PF01471">
    <property type="entry name" value="PG_binding_1"/>
    <property type="match status" value="1"/>
</dbReference>
<gene>
    <name evidence="2" type="ORF">PAALTS15_28521</name>
</gene>
<dbReference type="InterPro" id="IPR036365">
    <property type="entry name" value="PGBD-like_sf"/>
</dbReference>
<accession>S9SI34</accession>
<dbReference type="AlphaFoldDB" id="S9SI34"/>